<dbReference type="PANTHER" id="PTHR42693:SF42">
    <property type="entry name" value="ARYLSULFATASE G"/>
    <property type="match status" value="1"/>
</dbReference>
<dbReference type="KEGG" id="amob:HG15A2_39390"/>
<evidence type="ECO:0000256" key="6">
    <source>
        <dbReference type="ARBA" id="ARBA00022837"/>
    </source>
</evidence>
<dbReference type="PROSITE" id="PS00523">
    <property type="entry name" value="SULFATASE_1"/>
    <property type="match status" value="1"/>
</dbReference>
<keyword evidence="6" id="KW-0106">Calcium</keyword>
<keyword evidence="3" id="KW-0479">Metal-binding</keyword>
<evidence type="ECO:0000313" key="8">
    <source>
        <dbReference type="EMBL" id="QDT00600.1"/>
    </source>
</evidence>
<dbReference type="SUPFAM" id="SSF53649">
    <property type="entry name" value="Alkaline phosphatase-like"/>
    <property type="match status" value="1"/>
</dbReference>
<evidence type="ECO:0000259" key="7">
    <source>
        <dbReference type="Pfam" id="PF00884"/>
    </source>
</evidence>
<protein>
    <submittedName>
        <fullName evidence="8">Arylsulfatase</fullName>
        <ecNumber evidence="8">3.1.6.1</ecNumber>
    </submittedName>
</protein>
<keyword evidence="5 8" id="KW-0378">Hydrolase</keyword>
<dbReference type="EC" id="3.1.6.1" evidence="8"/>
<dbReference type="Gene3D" id="3.30.1120.10">
    <property type="match status" value="1"/>
</dbReference>
<sequence length="1030" mass="110339">MLTKDECPCIELGDVNYMGFLAEYRIRLLCVVLAVVPFHNTLAQGNSPNILLVLTDDQSWNGTSVLMDPSIAGSKSDFYQTPRLEELAAQGMRFTNGYSSASVCAPTRAAILTGMSPAQLQMTDLKDARPGTGRWTGLYSRLPLTGPAPQPLDPSLTSIPQILRQVDPNYAAAHYGKWHLNLEGQPAPPVFGYDDSLDPKAPGPEDPKGVGQLATLSSNFIEQQVNQGKPFFVQMSTRAVHDPVSAPQELIDKYSNLPAGTIHKSVDYAAMTEDLDNALGTVMDKLVELGVEDNTYVIFTSDNGAPTTLSSSTPLKRGKATLHEGGIRVPFVVSGPGIQQNSVSDVPITTTDLFSTIAGLAGNTATLPENVEGADFSSVLHNAGDLPTGVDHLARNFHEGGEIYWHSPHNYGIGPNYRIAPSSAIRDGDYKLHVHYGEHGGPDQLSLFNLSTDTGETFNLAASQPALAAQLKSKLDRYLERVDASFAFDVKDNITLEWSADTAGTESDAWRSQIRVKNKIRETFALSEGSESPTPLVANSYQRQLENQAFHFDGNDAMRRMFFQVGDLTDMRKNTPNAGTPDLNRSASMEFWVRLDSLSGEHILFESGDATNGLSVTLGDADADGKSNDVRFRVLADTQSNSSQDLTVTAKLDRFLDPTQDFFHVTTVFNDDPNDRYSEVYINGALAGRVAGVLGEGESLRWDAYDGAALGGISNNDINSGPGQLGGSGGTGDLPFAGGGFRGELANFRFYNHAIGASDVQSQYNSALAPTNQGIASFSGDALSPAVRPVNISHGAFESSSLIVIQERTDELAVQLVADALIASGQTLEDSSLGTMGTLPAGTDFVSYLMQFDPVGDSPGMLETVSGSIQFKDEIIGILFDSGSLVASDNLLNSVGEYGEDLDRGLTLSGNDFLTISEDLLTLDFSLSVDSDAMLQFRVLTDITLDGDINIDGYVDGADFLEFQRGFGTDYDANDLANIQDKYGSSAPGLATASAGQVPEPTALVLALFASSALIFRRRLALHRGAPAAL</sequence>
<proteinExistence type="inferred from homology"/>
<dbReference type="InterPro" id="IPR013320">
    <property type="entry name" value="ConA-like_dom_sf"/>
</dbReference>
<comment type="similarity">
    <text evidence="2">Belongs to the sulfatase family.</text>
</comment>
<dbReference type="InterPro" id="IPR024607">
    <property type="entry name" value="Sulfatase_CS"/>
</dbReference>
<evidence type="ECO:0000256" key="4">
    <source>
        <dbReference type="ARBA" id="ARBA00022729"/>
    </source>
</evidence>
<dbReference type="InterPro" id="IPR017850">
    <property type="entry name" value="Alkaline_phosphatase_core_sf"/>
</dbReference>
<dbReference type="AlphaFoldDB" id="A0A517N0D5"/>
<name>A0A517N0D5_9BACT</name>
<keyword evidence="9" id="KW-1185">Reference proteome</keyword>
<dbReference type="PANTHER" id="PTHR42693">
    <property type="entry name" value="ARYLSULFATASE FAMILY MEMBER"/>
    <property type="match status" value="1"/>
</dbReference>
<dbReference type="Gene3D" id="2.60.120.200">
    <property type="match status" value="1"/>
</dbReference>
<dbReference type="EMBL" id="CP036263">
    <property type="protein sequence ID" value="QDT00600.1"/>
    <property type="molecule type" value="Genomic_DNA"/>
</dbReference>
<dbReference type="Gene3D" id="3.40.720.10">
    <property type="entry name" value="Alkaline Phosphatase, subunit A"/>
    <property type="match status" value="1"/>
</dbReference>
<dbReference type="InterPro" id="IPR050738">
    <property type="entry name" value="Sulfatase"/>
</dbReference>
<evidence type="ECO:0000256" key="2">
    <source>
        <dbReference type="ARBA" id="ARBA00008779"/>
    </source>
</evidence>
<evidence type="ECO:0000313" key="9">
    <source>
        <dbReference type="Proteomes" id="UP000319852"/>
    </source>
</evidence>
<dbReference type="GO" id="GO:0046872">
    <property type="term" value="F:metal ion binding"/>
    <property type="evidence" value="ECO:0007669"/>
    <property type="project" value="UniProtKB-KW"/>
</dbReference>
<dbReference type="Pfam" id="PF00884">
    <property type="entry name" value="Sulfatase"/>
    <property type="match status" value="1"/>
</dbReference>
<gene>
    <name evidence="8" type="primary">atsA_16</name>
    <name evidence="8" type="ORF">HG15A2_39390</name>
</gene>
<evidence type="ECO:0000256" key="3">
    <source>
        <dbReference type="ARBA" id="ARBA00022723"/>
    </source>
</evidence>
<keyword evidence="4" id="KW-0732">Signal</keyword>
<reference evidence="8 9" key="1">
    <citation type="submission" date="2019-02" db="EMBL/GenBank/DDBJ databases">
        <title>Deep-cultivation of Planctomycetes and their phenomic and genomic characterization uncovers novel biology.</title>
        <authorList>
            <person name="Wiegand S."/>
            <person name="Jogler M."/>
            <person name="Boedeker C."/>
            <person name="Pinto D."/>
            <person name="Vollmers J."/>
            <person name="Rivas-Marin E."/>
            <person name="Kohn T."/>
            <person name="Peeters S.H."/>
            <person name="Heuer A."/>
            <person name="Rast P."/>
            <person name="Oberbeckmann S."/>
            <person name="Bunk B."/>
            <person name="Jeske O."/>
            <person name="Meyerdierks A."/>
            <person name="Storesund J.E."/>
            <person name="Kallscheuer N."/>
            <person name="Luecker S."/>
            <person name="Lage O.M."/>
            <person name="Pohl T."/>
            <person name="Merkel B.J."/>
            <person name="Hornburger P."/>
            <person name="Mueller R.-W."/>
            <person name="Bruemmer F."/>
            <person name="Labrenz M."/>
            <person name="Spormann A.M."/>
            <person name="Op den Camp H."/>
            <person name="Overmann J."/>
            <person name="Amann R."/>
            <person name="Jetten M.S.M."/>
            <person name="Mascher T."/>
            <person name="Medema M.H."/>
            <person name="Devos D.P."/>
            <person name="Kaster A.-K."/>
            <person name="Ovreas L."/>
            <person name="Rohde M."/>
            <person name="Galperin M.Y."/>
            <person name="Jogler C."/>
        </authorList>
    </citation>
    <scope>NUCLEOTIDE SEQUENCE [LARGE SCALE GENOMIC DNA]</scope>
    <source>
        <strain evidence="8 9">HG15A2</strain>
    </source>
</reference>
<evidence type="ECO:0000256" key="5">
    <source>
        <dbReference type="ARBA" id="ARBA00022801"/>
    </source>
</evidence>
<organism evidence="8 9">
    <name type="scientific">Adhaeretor mobilis</name>
    <dbReference type="NCBI Taxonomy" id="1930276"/>
    <lineage>
        <taxon>Bacteria</taxon>
        <taxon>Pseudomonadati</taxon>
        <taxon>Planctomycetota</taxon>
        <taxon>Planctomycetia</taxon>
        <taxon>Pirellulales</taxon>
        <taxon>Lacipirellulaceae</taxon>
        <taxon>Adhaeretor</taxon>
    </lineage>
</organism>
<dbReference type="Proteomes" id="UP000319852">
    <property type="component" value="Chromosome"/>
</dbReference>
<evidence type="ECO:0000256" key="1">
    <source>
        <dbReference type="ARBA" id="ARBA00001913"/>
    </source>
</evidence>
<comment type="cofactor">
    <cofactor evidence="1">
        <name>Ca(2+)</name>
        <dbReference type="ChEBI" id="CHEBI:29108"/>
    </cofactor>
</comment>
<feature type="domain" description="Sulfatase N-terminal" evidence="7">
    <location>
        <begin position="48"/>
        <end position="362"/>
    </location>
</feature>
<dbReference type="SUPFAM" id="SSF49899">
    <property type="entry name" value="Concanavalin A-like lectins/glucanases"/>
    <property type="match status" value="1"/>
</dbReference>
<dbReference type="GO" id="GO:0004065">
    <property type="term" value="F:arylsulfatase activity"/>
    <property type="evidence" value="ECO:0007669"/>
    <property type="project" value="UniProtKB-EC"/>
</dbReference>
<accession>A0A517N0D5</accession>
<dbReference type="InterPro" id="IPR000917">
    <property type="entry name" value="Sulfatase_N"/>
</dbReference>
<dbReference type="CDD" id="cd16144">
    <property type="entry name" value="ARS_like"/>
    <property type="match status" value="1"/>
</dbReference>